<keyword evidence="2" id="KW-0175">Coiled coil</keyword>
<dbReference type="EMBL" id="AALY01000001">
    <property type="protein sequence ID" value="EAP78268.1"/>
    <property type="molecule type" value="Genomic_DNA"/>
</dbReference>
<protein>
    <submittedName>
        <fullName evidence="6">HlyD family secretion protein</fullName>
    </submittedName>
</protein>
<evidence type="ECO:0000256" key="2">
    <source>
        <dbReference type="SAM" id="Coils"/>
    </source>
</evidence>
<dbReference type="FunFam" id="2.40.30.170:FF:000010">
    <property type="entry name" value="Efflux RND transporter periplasmic adaptor subunit"/>
    <property type="match status" value="1"/>
</dbReference>
<name>A3SLN7_ROSNI</name>
<feature type="domain" description="YknX-like C-terminal permuted SH3-like" evidence="5">
    <location>
        <begin position="285"/>
        <end position="350"/>
    </location>
</feature>
<sequence>MSIWKQILLLALLGLLAFAGYETHRRYIAPEDGAGQAGRRASGPAQVEVASATVETMRETVEAVGTTRARQSVDIVPEADGRIEAMAIAPGDRVEEGTVLIRLDDVIARADLAEAQARFLERDRVLTRLTQLRQSNAVSEAAREEAVARLAEARAQVDRAEQRLAERTILAPFAGTLGLAEVDQGARVSAGTFITRLDDLSEVEIEFSIPETLFSRIKTGMKITATSVAFPDQEFIGTISEVDSRIDPVSRAFRTRAVVPNPGDTLPAGMFMSLELVLSQSDETVVPEEAIVFQAAETYVFAVIDGKAQRVTVKTGPRRNGMISIREGLEPGDQVVTRGLHRVRDGSDVDIINLSGLASDSGEIKS</sequence>
<proteinExistence type="inferred from homology"/>
<accession>A3SLN7</accession>
<dbReference type="eggNOG" id="COG0845">
    <property type="taxonomic scope" value="Bacteria"/>
</dbReference>
<dbReference type="Gene3D" id="1.10.287.470">
    <property type="entry name" value="Helix hairpin bin"/>
    <property type="match status" value="1"/>
</dbReference>
<dbReference type="AlphaFoldDB" id="A3SLN7"/>
<dbReference type="PANTHER" id="PTHR30469">
    <property type="entry name" value="MULTIDRUG RESISTANCE PROTEIN MDTA"/>
    <property type="match status" value="1"/>
</dbReference>
<dbReference type="Pfam" id="PF25954">
    <property type="entry name" value="Beta-barrel_RND_2"/>
    <property type="match status" value="1"/>
</dbReference>
<comment type="similarity">
    <text evidence="1">Belongs to the membrane fusion protein (MFP) (TC 8.A.1) family.</text>
</comment>
<gene>
    <name evidence="6" type="ORF">ISM_08225</name>
</gene>
<dbReference type="Gene3D" id="2.40.30.170">
    <property type="match status" value="1"/>
</dbReference>
<dbReference type="HOGENOM" id="CLU_018816_1_2_5"/>
<evidence type="ECO:0000259" key="4">
    <source>
        <dbReference type="Pfam" id="PF25954"/>
    </source>
</evidence>
<evidence type="ECO:0000259" key="3">
    <source>
        <dbReference type="Pfam" id="PF25917"/>
    </source>
</evidence>
<dbReference type="SUPFAM" id="SSF111369">
    <property type="entry name" value="HlyD-like secretion proteins"/>
    <property type="match status" value="1"/>
</dbReference>
<evidence type="ECO:0000256" key="1">
    <source>
        <dbReference type="ARBA" id="ARBA00009477"/>
    </source>
</evidence>
<dbReference type="Pfam" id="PF25989">
    <property type="entry name" value="YknX_C"/>
    <property type="match status" value="1"/>
</dbReference>
<dbReference type="RefSeq" id="WP_009813668.1">
    <property type="nucleotide sequence ID" value="NZ_CH724156.1"/>
</dbReference>
<dbReference type="Gene3D" id="2.40.420.20">
    <property type="match status" value="1"/>
</dbReference>
<evidence type="ECO:0000313" key="6">
    <source>
        <dbReference type="EMBL" id="EAP78268.1"/>
    </source>
</evidence>
<dbReference type="OrthoDB" id="9806939at2"/>
<dbReference type="InterPro" id="IPR058625">
    <property type="entry name" value="MdtA-like_BSH"/>
</dbReference>
<dbReference type="Proteomes" id="UP000005954">
    <property type="component" value="Unassembled WGS sequence"/>
</dbReference>
<feature type="domain" description="Multidrug resistance protein MdtA-like barrel-sandwich hybrid" evidence="3">
    <location>
        <begin position="72"/>
        <end position="192"/>
    </location>
</feature>
<dbReference type="GO" id="GO:0015562">
    <property type="term" value="F:efflux transmembrane transporter activity"/>
    <property type="evidence" value="ECO:0007669"/>
    <property type="project" value="TreeGrafter"/>
</dbReference>
<dbReference type="Pfam" id="PF25917">
    <property type="entry name" value="BSH_RND"/>
    <property type="match status" value="1"/>
</dbReference>
<comment type="caution">
    <text evidence="6">The sequence shown here is derived from an EMBL/GenBank/DDBJ whole genome shotgun (WGS) entry which is preliminary data.</text>
</comment>
<dbReference type="STRING" id="89187.ISM_08225"/>
<reference evidence="6 7" key="1">
    <citation type="submission" date="2005-12" db="EMBL/GenBank/DDBJ databases">
        <authorList>
            <person name="Moran M.A."/>
            <person name="Ferriera S."/>
            <person name="Johnson J."/>
            <person name="Kravitz S."/>
            <person name="Halpern A."/>
            <person name="Remington K."/>
            <person name="Beeson K."/>
            <person name="Tran B."/>
            <person name="Rogers Y.-H."/>
            <person name="Friedman R."/>
            <person name="Venter J.C."/>
        </authorList>
    </citation>
    <scope>NUCLEOTIDE SEQUENCE [LARGE SCALE GENOMIC DNA]</scope>
    <source>
        <strain evidence="7">ATCC BAA-591 / DSM 15170 / ISM</strain>
    </source>
</reference>
<dbReference type="NCBIfam" id="TIGR01730">
    <property type="entry name" value="RND_mfp"/>
    <property type="match status" value="1"/>
</dbReference>
<dbReference type="InterPro" id="IPR006143">
    <property type="entry name" value="RND_pump_MFP"/>
</dbReference>
<dbReference type="InterPro" id="IPR058637">
    <property type="entry name" value="YknX-like_C"/>
</dbReference>
<evidence type="ECO:0000313" key="7">
    <source>
        <dbReference type="Proteomes" id="UP000005954"/>
    </source>
</evidence>
<organism evidence="6 7">
    <name type="scientific">Roseovarius nubinhibens (strain ATCC BAA-591 / DSM 15170 / ISM)</name>
    <dbReference type="NCBI Taxonomy" id="89187"/>
    <lineage>
        <taxon>Bacteria</taxon>
        <taxon>Pseudomonadati</taxon>
        <taxon>Pseudomonadota</taxon>
        <taxon>Alphaproteobacteria</taxon>
        <taxon>Rhodobacterales</taxon>
        <taxon>Roseobacteraceae</taxon>
        <taxon>Roseovarius</taxon>
    </lineage>
</organism>
<keyword evidence="7" id="KW-1185">Reference proteome</keyword>
<dbReference type="InterPro" id="IPR058792">
    <property type="entry name" value="Beta-barrel_RND_2"/>
</dbReference>
<dbReference type="GO" id="GO:1990281">
    <property type="term" value="C:efflux pump complex"/>
    <property type="evidence" value="ECO:0007669"/>
    <property type="project" value="TreeGrafter"/>
</dbReference>
<feature type="coiled-coil region" evidence="2">
    <location>
        <begin position="103"/>
        <end position="170"/>
    </location>
</feature>
<evidence type="ECO:0000259" key="5">
    <source>
        <dbReference type="Pfam" id="PF25989"/>
    </source>
</evidence>
<feature type="domain" description="CusB-like beta-barrel" evidence="4">
    <location>
        <begin position="205"/>
        <end position="276"/>
    </location>
</feature>
<dbReference type="Gene3D" id="2.40.50.100">
    <property type="match status" value="1"/>
</dbReference>
<dbReference type="PANTHER" id="PTHR30469:SF11">
    <property type="entry name" value="BLL4320 PROTEIN"/>
    <property type="match status" value="1"/>
</dbReference>